<dbReference type="Gene3D" id="3.30.70.2700">
    <property type="match status" value="1"/>
</dbReference>
<dbReference type="AlphaFoldDB" id="A0A133ZDI3"/>
<organism evidence="2 3">
    <name type="scientific">Lachnoanaerobaculum saburreum</name>
    <dbReference type="NCBI Taxonomy" id="467210"/>
    <lineage>
        <taxon>Bacteria</taxon>
        <taxon>Bacillati</taxon>
        <taxon>Bacillota</taxon>
        <taxon>Clostridia</taxon>
        <taxon>Lachnospirales</taxon>
        <taxon>Lachnospiraceae</taxon>
        <taxon>Lachnoanaerobaculum</taxon>
    </lineage>
</organism>
<gene>
    <name evidence="2" type="ORF">HMPREF1866_02563</name>
</gene>
<accession>A0A133ZDI3</accession>
<proteinExistence type="predicted"/>
<dbReference type="Gene3D" id="3.50.50.60">
    <property type="entry name" value="FAD/NAD(P)-binding domain"/>
    <property type="match status" value="2"/>
</dbReference>
<dbReference type="InterPro" id="IPR049516">
    <property type="entry name" value="FAD-depend_C"/>
</dbReference>
<dbReference type="PATRIC" id="fig|467210.3.peg.2538"/>
<dbReference type="Pfam" id="PF21688">
    <property type="entry name" value="FAD-depend_C"/>
    <property type="match status" value="1"/>
</dbReference>
<keyword evidence="3" id="KW-1185">Reference proteome</keyword>
<dbReference type="PANTHER" id="PTHR42842">
    <property type="entry name" value="FAD/NAD(P)-BINDING OXIDOREDUCTASE"/>
    <property type="match status" value="1"/>
</dbReference>
<sequence>MLHINSLQLGVHHDENDLRKKIAKTVGCNIDEIKNIEIKKRSVDARKKPEIFYSYSVDVSVGNEEKYLKRNKSLSLAKPVIYAYKDAKCLKAADIKRPVVVGFGPAGIFAALLLAKNRLRPIVIERGECVEERKESVDRFWNEGKLNPESNVSFGEGGAGTFSDGKLNTLVKDTFGRNKFVLETLVEYGAPKEILYDNKPHIGTDLLTGIVKSIREEIIRLGGEVRFDTKLIDIEDINKKSKHIKVLNTKTNQTEDIPCEDIILALGHSARDTFKLLKDLNIYMEPKAFALGIRVSHSQHLIDVSQYGKKEATFLSPAPYKLTFRSSFDRGVYSFCMCPGGFIVNASTEGERIAVNGMSYHKRDSGEANSAIIVSVSEEDFDKFGDKDDPLKGIEFQRRLEESAYKMGEGKVPVQRLVDFLDGVESTDFETANLKIKGATKISRVDKLFPTEIYESMKEAFKDFDRKIKGFINEDAYVAAIESRTSSPVRISRNEVLESNIAGIYPCGEGAGYAGGIMSAAMDGLKVAERIIDSYKEL</sequence>
<evidence type="ECO:0000259" key="1">
    <source>
        <dbReference type="Pfam" id="PF21688"/>
    </source>
</evidence>
<feature type="domain" description="FAD-dependent protein C-terminal" evidence="1">
    <location>
        <begin position="288"/>
        <end position="485"/>
    </location>
</feature>
<dbReference type="EMBL" id="LSDA01000140">
    <property type="protein sequence ID" value="KXB53491.1"/>
    <property type="molecule type" value="Genomic_DNA"/>
</dbReference>
<dbReference type="RefSeq" id="WP_060932114.1">
    <property type="nucleotide sequence ID" value="NZ_KQ959848.1"/>
</dbReference>
<evidence type="ECO:0000313" key="3">
    <source>
        <dbReference type="Proteomes" id="UP000070394"/>
    </source>
</evidence>
<name>A0A133ZDI3_9FIRM</name>
<dbReference type="PANTHER" id="PTHR42842:SF3">
    <property type="entry name" value="FAD_NAD(P)-BINDING OXIDOREDUCTASE FAMILY PROTEIN"/>
    <property type="match status" value="1"/>
</dbReference>
<dbReference type="OrthoDB" id="9772594at2"/>
<dbReference type="Proteomes" id="UP000070394">
    <property type="component" value="Unassembled WGS sequence"/>
</dbReference>
<protein>
    <submittedName>
        <fullName evidence="2">Pyridine nucleotide-disulfide oxidoreductase family protein</fullName>
    </submittedName>
</protein>
<dbReference type="InterPro" id="IPR036188">
    <property type="entry name" value="FAD/NAD-bd_sf"/>
</dbReference>
<reference evidence="3" key="1">
    <citation type="submission" date="2016-01" db="EMBL/GenBank/DDBJ databases">
        <authorList>
            <person name="Mitreva M."/>
            <person name="Pepin K.H."/>
            <person name="Mihindukulasuriya K.A."/>
            <person name="Fulton R."/>
            <person name="Fronick C."/>
            <person name="O'Laughlin M."/>
            <person name="Miner T."/>
            <person name="Herter B."/>
            <person name="Rosa B.A."/>
            <person name="Cordes M."/>
            <person name="Tomlinson C."/>
            <person name="Wollam A."/>
            <person name="Palsikar V.B."/>
            <person name="Mardis E.R."/>
            <person name="Wilson R.K."/>
        </authorList>
    </citation>
    <scope>NUCLEOTIDE SEQUENCE [LARGE SCALE GENOMIC DNA]</scope>
    <source>
        <strain evidence="3">DNF00896</strain>
    </source>
</reference>
<dbReference type="PIRSF" id="PIRSF038984">
    <property type="entry name" value="FAD_binding_protein"/>
    <property type="match status" value="1"/>
</dbReference>
<dbReference type="STRING" id="467210.HMPREF1866_02563"/>
<dbReference type="SUPFAM" id="SSF51905">
    <property type="entry name" value="FAD/NAD(P)-binding domain"/>
    <property type="match status" value="1"/>
</dbReference>
<comment type="caution">
    <text evidence="2">The sequence shown here is derived from an EMBL/GenBank/DDBJ whole genome shotgun (WGS) entry which is preliminary data.</text>
</comment>
<evidence type="ECO:0000313" key="2">
    <source>
        <dbReference type="EMBL" id="KXB53491.1"/>
    </source>
</evidence>
<dbReference type="InterPro" id="IPR028348">
    <property type="entry name" value="FAD-binding_protein"/>
</dbReference>